<dbReference type="GO" id="GO:0005886">
    <property type="term" value="C:plasma membrane"/>
    <property type="evidence" value="ECO:0007669"/>
    <property type="project" value="TreeGrafter"/>
</dbReference>
<dbReference type="PANTHER" id="PTHR30441">
    <property type="entry name" value="DUF748 DOMAIN-CONTAINING PROTEIN"/>
    <property type="match status" value="1"/>
</dbReference>
<keyword evidence="1" id="KW-1133">Transmembrane helix</keyword>
<comment type="caution">
    <text evidence="3">The sequence shown here is derived from an EMBL/GenBank/DDBJ whole genome shotgun (WGS) entry which is preliminary data.</text>
</comment>
<protein>
    <submittedName>
        <fullName evidence="3">AsmA family protein</fullName>
    </submittedName>
</protein>
<dbReference type="RefSeq" id="WP_171680643.1">
    <property type="nucleotide sequence ID" value="NZ_JABGBN010000005.1"/>
</dbReference>
<dbReference type="InterPro" id="IPR052894">
    <property type="entry name" value="AsmA-related"/>
</dbReference>
<dbReference type="AlphaFoldDB" id="A0A849P7G0"/>
<evidence type="ECO:0000259" key="2">
    <source>
        <dbReference type="Pfam" id="PF05170"/>
    </source>
</evidence>
<reference evidence="3 4" key="1">
    <citation type="submission" date="2020-05" db="EMBL/GenBank/DDBJ databases">
        <authorList>
            <person name="Niu N."/>
        </authorList>
    </citation>
    <scope>NUCLEOTIDE SEQUENCE [LARGE SCALE GENOMIC DNA]</scope>
    <source>
        <strain evidence="3 4">3340-03</strain>
    </source>
</reference>
<name>A0A849P7G0_9BURK</name>
<evidence type="ECO:0000313" key="4">
    <source>
        <dbReference type="Proteomes" id="UP000537862"/>
    </source>
</evidence>
<feature type="domain" description="AsmA" evidence="2">
    <location>
        <begin position="1"/>
        <end position="735"/>
    </location>
</feature>
<sequence length="825" mass="90163">MKKWFKRFVISAVVLLIAAFIGVAVFILNIDPSAYKNRLAAMVKAQYDRELVVDGDIELSLFPRIGLTVNNISLSEPGSKEIFAKVDTVRMAVALWPLMSNRFLVDHLAIDGFVAHIIRGAGGRYNFEDLIRHSLPKNTVSKDTLENTNTQIAAESLQQRLEKTDFKVDIAGLTLNKGLLGYHDTEKSSFAYLKDMTVRTGRITEGQPFDLSLSGKLGDANEKLDAQLNVNGLMLLKPLENTYSFNRLNAALTGKWNQLVLEEANITGELSINTVLNALTASQLEVSVKGAGDEQSSIRDLQASLTAPNVSYSVGDLRLSMDNLSFESTLNRKDKQTLNVTFEAPALDISPNQAGGEPVKGELSLKTATQQVQVGFSLDKISGTASALKVADVGLLGHYQIANDKALTLTLNSPSEIRIFQQSMEFPKLVGELVLNEKEQYEQKIPLNGYAVSLMDEQSTDFFLTANLPLGDIDIKGQVQNIFHPKVNFDVKGDRLDLRAFLNDLKVPLSGLRKASPEENKVAQPVSQVAGDTSKVETVAVKAEKAQAGEEGKSAKPKEPQQTLTLKQELLSRLSGTGTFNFNQVFYDGLVLDNLGATLLFDHSDVQVRSVRAQAYGGELYANGSYALNQHELKGDISLNNIQLDSLLTSLGRPEVMSGSADAKIVFSSQGETEQALVKALQADIQLSAKQGQIKGLDLESILRHPEEYANPWDMSARLDTGGDAYTAFTQLKAEATLANEQVSFEQLAFVTPTLSITAKPKQADYHFGTKYLYLPAILKAKKGLTVKRAGITVQVKSVELPILIQGNQATLDAKLQLEPLLESK</sequence>
<dbReference type="Proteomes" id="UP000537862">
    <property type="component" value="Unassembled WGS sequence"/>
</dbReference>
<evidence type="ECO:0000256" key="1">
    <source>
        <dbReference type="SAM" id="Phobius"/>
    </source>
</evidence>
<feature type="transmembrane region" description="Helical" evidence="1">
    <location>
        <begin position="7"/>
        <end position="28"/>
    </location>
</feature>
<gene>
    <name evidence="3" type="ORF">HKX39_07135</name>
</gene>
<dbReference type="EMBL" id="JABGBN010000005">
    <property type="protein sequence ID" value="NOL51943.1"/>
    <property type="molecule type" value="Genomic_DNA"/>
</dbReference>
<dbReference type="GO" id="GO:0090313">
    <property type="term" value="P:regulation of protein targeting to membrane"/>
    <property type="evidence" value="ECO:0007669"/>
    <property type="project" value="TreeGrafter"/>
</dbReference>
<keyword evidence="1" id="KW-0472">Membrane</keyword>
<dbReference type="Pfam" id="PF05170">
    <property type="entry name" value="AsmA"/>
    <property type="match status" value="1"/>
</dbReference>
<dbReference type="PANTHER" id="PTHR30441:SF4">
    <property type="entry name" value="PROTEIN ASMA"/>
    <property type="match status" value="1"/>
</dbReference>
<keyword evidence="1" id="KW-0812">Transmembrane</keyword>
<organism evidence="3 4">
    <name type="scientific">Pelistega suis</name>
    <dbReference type="NCBI Taxonomy" id="1631957"/>
    <lineage>
        <taxon>Bacteria</taxon>
        <taxon>Pseudomonadati</taxon>
        <taxon>Pseudomonadota</taxon>
        <taxon>Betaproteobacteria</taxon>
        <taxon>Burkholderiales</taxon>
        <taxon>Alcaligenaceae</taxon>
        <taxon>Pelistega</taxon>
    </lineage>
</organism>
<dbReference type="InterPro" id="IPR007844">
    <property type="entry name" value="AsmA"/>
</dbReference>
<proteinExistence type="predicted"/>
<accession>A0A849P7G0</accession>
<evidence type="ECO:0000313" key="3">
    <source>
        <dbReference type="EMBL" id="NOL51943.1"/>
    </source>
</evidence>
<keyword evidence="4" id="KW-1185">Reference proteome</keyword>